<name>A0ACD4ZLB1_9ACTN</name>
<protein>
    <submittedName>
        <fullName evidence="1">Helix-turn-helix domain-containing protein</fullName>
    </submittedName>
</protein>
<dbReference type="Proteomes" id="UP001348369">
    <property type="component" value="Chromosome"/>
</dbReference>
<evidence type="ECO:0000313" key="1">
    <source>
        <dbReference type="EMBL" id="WSB98955.1"/>
    </source>
</evidence>
<reference evidence="1" key="1">
    <citation type="submission" date="2022-10" db="EMBL/GenBank/DDBJ databases">
        <title>The complete genomes of actinobacterial strains from the NBC collection.</title>
        <authorList>
            <person name="Joergensen T.S."/>
            <person name="Alvarez Arevalo M."/>
            <person name="Sterndorff E.B."/>
            <person name="Faurdal D."/>
            <person name="Vuksanovic O."/>
            <person name="Mourched A.-S."/>
            <person name="Charusanti P."/>
            <person name="Shaw S."/>
            <person name="Blin K."/>
            <person name="Weber T."/>
        </authorList>
    </citation>
    <scope>NUCLEOTIDE SEQUENCE</scope>
    <source>
        <strain evidence="1">NBC 01771</strain>
    </source>
</reference>
<keyword evidence="2" id="KW-1185">Reference proteome</keyword>
<sequence length="289" mass="31984">MSTGNRVSTVLARQLGGQLLAFREAAGLNQSRAAEVLSAQTAKVAKMERGWVPFRDPDIIALCKLYGVEDGEVVDGLLRLAKLDRDRRKAKGWWSALDQGNLREYIAMEDVALKVRLWQLSVIPGLFQTPEYTRALAVPEISPDEIDHIERVVDVRRRRQARLYGDRPLQVHAVIWEAALRQMMGGPRAMGQQLAHLRELTELPNVHIQLLPFRAGGYPGVGGPFNILSFADEGAVDVIHMDGLGSTVWVEGEQESAAYAQLFGRLCAASLSPYDSVQLIEGIGKEMSE</sequence>
<proteinExistence type="predicted"/>
<evidence type="ECO:0000313" key="2">
    <source>
        <dbReference type="Proteomes" id="UP001348369"/>
    </source>
</evidence>
<dbReference type="EMBL" id="CP109109">
    <property type="protein sequence ID" value="WSB98955.1"/>
    <property type="molecule type" value="Genomic_DNA"/>
</dbReference>
<accession>A0ACD4ZLB1</accession>
<gene>
    <name evidence="1" type="ORF">OG835_19300</name>
</gene>
<organism evidence="1 2">
    <name type="scientific">Streptomyces scopuliridis</name>
    <dbReference type="NCBI Taxonomy" id="452529"/>
    <lineage>
        <taxon>Bacteria</taxon>
        <taxon>Bacillati</taxon>
        <taxon>Actinomycetota</taxon>
        <taxon>Actinomycetes</taxon>
        <taxon>Kitasatosporales</taxon>
        <taxon>Streptomycetaceae</taxon>
        <taxon>Streptomyces</taxon>
    </lineage>
</organism>